<dbReference type="EMBL" id="JACHEK010000002">
    <property type="protein sequence ID" value="MBB6143470.1"/>
    <property type="molecule type" value="Genomic_DNA"/>
</dbReference>
<reference evidence="2 3" key="1">
    <citation type="submission" date="2020-08" db="EMBL/GenBank/DDBJ databases">
        <title>Genomic Encyclopedia of Type Strains, Phase IV (KMG-IV): sequencing the most valuable type-strain genomes for metagenomic binning, comparative biology and taxonomic classification.</title>
        <authorList>
            <person name="Goeker M."/>
        </authorList>
    </citation>
    <scope>NUCLEOTIDE SEQUENCE [LARGE SCALE GENOMIC DNA]</scope>
    <source>
        <strain evidence="2 3">DSM 103733</strain>
    </source>
</reference>
<dbReference type="RefSeq" id="WP_260315235.1">
    <property type="nucleotide sequence ID" value="NZ_JACHEK010000002.1"/>
</dbReference>
<protein>
    <submittedName>
        <fullName evidence="2">Cbb3-type cytochrome oxidase subunit 3</fullName>
    </submittedName>
</protein>
<name>A0A841JQP3_9BACT</name>
<proteinExistence type="predicted"/>
<keyword evidence="1" id="KW-0812">Transmembrane</keyword>
<dbReference type="AlphaFoldDB" id="A0A841JQP3"/>
<comment type="caution">
    <text evidence="2">The sequence shown here is derived from an EMBL/GenBank/DDBJ whole genome shotgun (WGS) entry which is preliminary data.</text>
</comment>
<sequence>MNPVNPMFHRHLVAAYTVTWVFHLVYLAYVAWKWREAKRSDRS</sequence>
<feature type="transmembrane region" description="Helical" evidence="1">
    <location>
        <begin position="12"/>
        <end position="32"/>
    </location>
</feature>
<evidence type="ECO:0000313" key="2">
    <source>
        <dbReference type="EMBL" id="MBB6143470.1"/>
    </source>
</evidence>
<organism evidence="2 3">
    <name type="scientific">Silvibacterium bohemicum</name>
    <dbReference type="NCBI Taxonomy" id="1577686"/>
    <lineage>
        <taxon>Bacteria</taxon>
        <taxon>Pseudomonadati</taxon>
        <taxon>Acidobacteriota</taxon>
        <taxon>Terriglobia</taxon>
        <taxon>Terriglobales</taxon>
        <taxon>Acidobacteriaceae</taxon>
        <taxon>Silvibacterium</taxon>
    </lineage>
</organism>
<accession>A0A841JQP3</accession>
<keyword evidence="3" id="KW-1185">Reference proteome</keyword>
<gene>
    <name evidence="2" type="ORF">HNQ77_001414</name>
</gene>
<keyword evidence="1" id="KW-0472">Membrane</keyword>
<evidence type="ECO:0000313" key="3">
    <source>
        <dbReference type="Proteomes" id="UP000538666"/>
    </source>
</evidence>
<keyword evidence="1" id="KW-1133">Transmembrane helix</keyword>
<dbReference type="Proteomes" id="UP000538666">
    <property type="component" value="Unassembled WGS sequence"/>
</dbReference>
<evidence type="ECO:0000256" key="1">
    <source>
        <dbReference type="SAM" id="Phobius"/>
    </source>
</evidence>